<dbReference type="InterPro" id="IPR017475">
    <property type="entry name" value="EPS_sugar_tfrase"/>
</dbReference>
<evidence type="ECO:0000256" key="2">
    <source>
        <dbReference type="ARBA" id="ARBA00006464"/>
    </source>
</evidence>
<feature type="transmembrane region" description="Helical" evidence="9">
    <location>
        <begin position="164"/>
        <end position="188"/>
    </location>
</feature>
<reference evidence="11" key="1">
    <citation type="journal article" date="2022" name="ISME J.">
        <title>Identification of active gaseous-alkane degraders at natural gas seeps.</title>
        <authorList>
            <person name="Farhan Ul Haque M."/>
            <person name="Hernandez M."/>
            <person name="Crombie A.T."/>
            <person name="Murrell J.C."/>
        </authorList>
    </citation>
    <scope>NUCLEOTIDE SEQUENCE</scope>
    <source>
        <strain evidence="11">PC2</strain>
    </source>
</reference>
<feature type="transmembrane region" description="Helical" evidence="9">
    <location>
        <begin position="130"/>
        <end position="152"/>
    </location>
</feature>
<feature type="region of interest" description="Disordered" evidence="8">
    <location>
        <begin position="1"/>
        <end position="23"/>
    </location>
</feature>
<evidence type="ECO:0000256" key="9">
    <source>
        <dbReference type="SAM" id="Phobius"/>
    </source>
</evidence>
<evidence type="ECO:0000256" key="6">
    <source>
        <dbReference type="ARBA" id="ARBA00023136"/>
    </source>
</evidence>
<protein>
    <submittedName>
        <fullName evidence="11">Undecaprenyl-phosphate glucose phosphotransferase</fullName>
        <ecNumber evidence="11">2.7.8.31</ecNumber>
    </submittedName>
</protein>
<dbReference type="InterPro" id="IPR003362">
    <property type="entry name" value="Bact_transf"/>
</dbReference>
<comment type="similarity">
    <text evidence="2">Belongs to the bacterial sugar transferase family.</text>
</comment>
<dbReference type="GO" id="GO:0089702">
    <property type="term" value="F:undecaprenyl-phosphate glucose phosphotransferase activity"/>
    <property type="evidence" value="ECO:0007669"/>
    <property type="project" value="UniProtKB-EC"/>
</dbReference>
<dbReference type="InterPro" id="IPR036291">
    <property type="entry name" value="NAD(P)-bd_dom_sf"/>
</dbReference>
<dbReference type="Gene3D" id="3.40.50.720">
    <property type="entry name" value="NAD(P)-binding Rossmann-like Domain"/>
    <property type="match status" value="1"/>
</dbReference>
<keyword evidence="4 9" id="KW-0812">Transmembrane</keyword>
<keyword evidence="6 9" id="KW-0472">Membrane</keyword>
<dbReference type="NCBIfam" id="TIGR03025">
    <property type="entry name" value="EPS_sugtrans"/>
    <property type="match status" value="1"/>
</dbReference>
<evidence type="ECO:0000256" key="4">
    <source>
        <dbReference type="ARBA" id="ARBA00022692"/>
    </source>
</evidence>
<proteinExistence type="inferred from homology"/>
<dbReference type="Proteomes" id="UP001139104">
    <property type="component" value="Unassembled WGS sequence"/>
</dbReference>
<feature type="transmembrane region" description="Helical" evidence="9">
    <location>
        <begin position="336"/>
        <end position="356"/>
    </location>
</feature>
<gene>
    <name evidence="11" type="ORF">K2U94_12190</name>
</gene>
<evidence type="ECO:0000256" key="1">
    <source>
        <dbReference type="ARBA" id="ARBA00004141"/>
    </source>
</evidence>
<comment type="subcellular location">
    <subcellularLocation>
        <location evidence="1">Membrane</location>
        <topology evidence="1">Multi-pass membrane protein</topology>
    </subcellularLocation>
</comment>
<evidence type="ECO:0000256" key="3">
    <source>
        <dbReference type="ARBA" id="ARBA00022679"/>
    </source>
</evidence>
<evidence type="ECO:0000256" key="8">
    <source>
        <dbReference type="SAM" id="MobiDB-lite"/>
    </source>
</evidence>
<dbReference type="EMBL" id="JAIVFP010000001">
    <property type="protein sequence ID" value="MCI4683516.1"/>
    <property type="molecule type" value="Genomic_DNA"/>
</dbReference>
<evidence type="ECO:0000256" key="5">
    <source>
        <dbReference type="ARBA" id="ARBA00022989"/>
    </source>
</evidence>
<keyword evidence="7" id="KW-0270">Exopolysaccharide synthesis</keyword>
<evidence type="ECO:0000256" key="7">
    <source>
        <dbReference type="ARBA" id="ARBA00023169"/>
    </source>
</evidence>
<dbReference type="EC" id="2.7.8.31" evidence="11"/>
<evidence type="ECO:0000259" key="10">
    <source>
        <dbReference type="Pfam" id="PF02397"/>
    </source>
</evidence>
<feature type="transmembrane region" description="Helical" evidence="9">
    <location>
        <begin position="62"/>
        <end position="85"/>
    </location>
</feature>
<keyword evidence="3 11" id="KW-0808">Transferase</keyword>
<dbReference type="SUPFAM" id="SSF51735">
    <property type="entry name" value="NAD(P)-binding Rossmann-fold domains"/>
    <property type="match status" value="1"/>
</dbReference>
<dbReference type="PANTHER" id="PTHR30576:SF0">
    <property type="entry name" value="UNDECAPRENYL-PHOSPHATE N-ACETYLGALACTOSAMINYL 1-PHOSPHATE TRANSFERASE-RELATED"/>
    <property type="match status" value="1"/>
</dbReference>
<comment type="caution">
    <text evidence="11">The sequence shown here is derived from an EMBL/GenBank/DDBJ whole genome shotgun (WGS) entry which is preliminary data.</text>
</comment>
<evidence type="ECO:0000313" key="12">
    <source>
        <dbReference type="Proteomes" id="UP001139104"/>
    </source>
</evidence>
<dbReference type="PANTHER" id="PTHR30576">
    <property type="entry name" value="COLANIC BIOSYNTHESIS UDP-GLUCOSE LIPID CARRIER TRANSFERASE"/>
    <property type="match status" value="1"/>
</dbReference>
<dbReference type="InterPro" id="IPR017473">
    <property type="entry name" value="Undecaprenyl-P_gluc_Ptfrase"/>
</dbReference>
<evidence type="ECO:0000313" key="11">
    <source>
        <dbReference type="EMBL" id="MCI4683516.1"/>
    </source>
</evidence>
<dbReference type="Pfam" id="PF13727">
    <property type="entry name" value="CoA_binding_3"/>
    <property type="match status" value="1"/>
</dbReference>
<feature type="domain" description="Bacterial sugar transferase" evidence="10">
    <location>
        <begin position="330"/>
        <end position="518"/>
    </location>
</feature>
<dbReference type="Pfam" id="PF02397">
    <property type="entry name" value="Bac_transf"/>
    <property type="match status" value="1"/>
</dbReference>
<accession>A0ABS9Z7D6</accession>
<dbReference type="NCBIfam" id="TIGR03023">
    <property type="entry name" value="WcaJ_sugtrans"/>
    <property type="match status" value="1"/>
</dbReference>
<keyword evidence="5 9" id="KW-1133">Transmembrane helix</keyword>
<sequence>MRMAERLSSRIQPGSDAAPEGWGRPAFHVADLTRLRRPETAPGVEPWRGKAIPPDARISQPLLVGALLLFDVLNFPASGLLAYLATSAPRSLDWNEVWASLAVVTLVGLAALHARWSYTIRAMGDFTRQSLNLTLAFGGALALWNAGAVMAGFGAPELLRGWTLAWFCGGWAAGSLARGVFAVAVKIWTRQGRLARRTVIVGGGQHALETLGELERSGRGALQILGLFDDRNRDRLPEAIEDYALLGTFDDLEAFCREQKVDLLIVAIPTSAETRILQILKKLWILPVDIRISALGSRLKLRDRAYHHIGDVPFLPVFDKPISDWGSALKETFDRVVAALLILALSPVLAAVALGVKLSSPGPVLFRQTRYGFNNEQFAVFKFRSMYTEKCDASASKLVTRNDPRVTRFGAFIRRWSLDELPQLFNVLLGDLSLVGPRPHAIKGAAAGLFYDEAVEGYFARHRVKPGITGWAQVNGWRGETDTIEKIEQRVAHDLYYIENWSVWFDLKILAMTPISVMLTKNAF</sequence>
<dbReference type="RefSeq" id="WP_243067465.1">
    <property type="nucleotide sequence ID" value="NZ_JAIVFK010000013.1"/>
</dbReference>
<name>A0ABS9Z7D6_9HYPH</name>
<keyword evidence="12" id="KW-1185">Reference proteome</keyword>
<feature type="transmembrane region" description="Helical" evidence="9">
    <location>
        <begin position="97"/>
        <end position="118"/>
    </location>
</feature>
<organism evidence="11 12">
    <name type="scientific">Candidatus Rhodoblastus alkanivorans</name>
    <dbReference type="NCBI Taxonomy" id="2954117"/>
    <lineage>
        <taxon>Bacteria</taxon>
        <taxon>Pseudomonadati</taxon>
        <taxon>Pseudomonadota</taxon>
        <taxon>Alphaproteobacteria</taxon>
        <taxon>Hyphomicrobiales</taxon>
        <taxon>Rhodoblastaceae</taxon>
        <taxon>Rhodoblastus</taxon>
    </lineage>
</organism>